<dbReference type="InParanoid" id="Q0UC16"/>
<accession>Q0UC16</accession>
<organism evidence="1 2">
    <name type="scientific">Phaeosphaeria nodorum (strain SN15 / ATCC MYA-4574 / FGSC 10173)</name>
    <name type="common">Glume blotch fungus</name>
    <name type="synonym">Parastagonospora nodorum</name>
    <dbReference type="NCBI Taxonomy" id="321614"/>
    <lineage>
        <taxon>Eukaryota</taxon>
        <taxon>Fungi</taxon>
        <taxon>Dikarya</taxon>
        <taxon>Ascomycota</taxon>
        <taxon>Pezizomycotina</taxon>
        <taxon>Dothideomycetes</taxon>
        <taxon>Pleosporomycetidae</taxon>
        <taxon>Pleosporales</taxon>
        <taxon>Pleosporineae</taxon>
        <taxon>Phaeosphaeriaceae</taxon>
        <taxon>Parastagonospora</taxon>
    </lineage>
</organism>
<gene>
    <name evidence="1" type="ORF">SNOG_10698</name>
</gene>
<dbReference type="KEGG" id="pno:SNOG_10698"/>
<reference evidence="2" key="1">
    <citation type="journal article" date="2007" name="Plant Cell">
        <title>Dothideomycete-plant interactions illuminated by genome sequencing and EST analysis of the wheat pathogen Stagonospora nodorum.</title>
        <authorList>
            <person name="Hane J.K."/>
            <person name="Lowe R.G."/>
            <person name="Solomon P.S."/>
            <person name="Tan K.C."/>
            <person name="Schoch C.L."/>
            <person name="Spatafora J.W."/>
            <person name="Crous P.W."/>
            <person name="Kodira C."/>
            <person name="Birren B.W."/>
            <person name="Galagan J.E."/>
            <person name="Torriani S.F."/>
            <person name="McDonald B.A."/>
            <person name="Oliver R.P."/>
        </authorList>
    </citation>
    <scope>NUCLEOTIDE SEQUENCE [LARGE SCALE GENOMIC DNA]</scope>
    <source>
        <strain evidence="2">SN15 / ATCC MYA-4574 / FGSC 10173</strain>
    </source>
</reference>
<dbReference type="AlphaFoldDB" id="Q0UC16"/>
<proteinExistence type="predicted"/>
<sequence length="51" mass="5544">MIFVPTQDDTKTSGLPVDTFRFIEDHPRIPSARSGHIPSVSATCASAKMRA</sequence>
<dbReference type="GeneID" id="5977866"/>
<protein>
    <submittedName>
        <fullName evidence="1">Uncharacterized protein</fullName>
    </submittedName>
</protein>
<evidence type="ECO:0000313" key="2">
    <source>
        <dbReference type="Proteomes" id="UP000001055"/>
    </source>
</evidence>
<evidence type="ECO:0000313" key="1">
    <source>
        <dbReference type="EMBL" id="EAT82092.1"/>
    </source>
</evidence>
<dbReference type="RefSeq" id="XP_001800959.1">
    <property type="nucleotide sequence ID" value="XM_001800907.1"/>
</dbReference>
<dbReference type="EMBL" id="CH445341">
    <property type="protein sequence ID" value="EAT82092.1"/>
    <property type="molecule type" value="Genomic_DNA"/>
</dbReference>
<dbReference type="Proteomes" id="UP000001055">
    <property type="component" value="Unassembled WGS sequence"/>
</dbReference>
<name>Q0UC16_PHANO</name>